<dbReference type="EMBL" id="HBGU01035674">
    <property type="protein sequence ID" value="CAD9460848.1"/>
    <property type="molecule type" value="Transcribed_RNA"/>
</dbReference>
<name>A0A7S2GPR2_9EUKA</name>
<proteinExistence type="predicted"/>
<protein>
    <submittedName>
        <fullName evidence="2">Uncharacterized protein</fullName>
    </submittedName>
</protein>
<gene>
    <name evidence="2" type="ORF">CBRE1094_LOCUS19572</name>
</gene>
<reference evidence="2" key="1">
    <citation type="submission" date="2021-01" db="EMBL/GenBank/DDBJ databases">
        <authorList>
            <person name="Corre E."/>
            <person name="Pelletier E."/>
            <person name="Niang G."/>
            <person name="Scheremetjew M."/>
            <person name="Finn R."/>
            <person name="Kale V."/>
            <person name="Holt S."/>
            <person name="Cochrane G."/>
            <person name="Meng A."/>
            <person name="Brown T."/>
            <person name="Cohen L."/>
        </authorList>
    </citation>
    <scope>NUCLEOTIDE SEQUENCE</scope>
    <source>
        <strain evidence="2">UTEX LB 985</strain>
    </source>
</reference>
<dbReference type="AlphaFoldDB" id="A0A7S2GPR2"/>
<sequence>MSLGKHIGAGIMHSLHGFVGREHHNHKNHLEVDESQTLELPNLPTNPRQADVRQLIKLAHNVNGSRATHWRTSHVGGRTSCMRSSYQRTTSTESSCRIESIEAREKLAHEMLYARTTQPLAQPLPRPPPSLQIETKDVLSAEQQRQLQQLVAKAAKEAFDQLLQRSETRPPAQHESQQGALEA</sequence>
<evidence type="ECO:0000313" key="2">
    <source>
        <dbReference type="EMBL" id="CAD9460848.1"/>
    </source>
</evidence>
<organism evidence="2">
    <name type="scientific">Haptolina brevifila</name>
    <dbReference type="NCBI Taxonomy" id="156173"/>
    <lineage>
        <taxon>Eukaryota</taxon>
        <taxon>Haptista</taxon>
        <taxon>Haptophyta</taxon>
        <taxon>Prymnesiophyceae</taxon>
        <taxon>Prymnesiales</taxon>
        <taxon>Prymnesiaceae</taxon>
        <taxon>Haptolina</taxon>
    </lineage>
</organism>
<feature type="region of interest" description="Disordered" evidence="1">
    <location>
        <begin position="161"/>
        <end position="183"/>
    </location>
</feature>
<evidence type="ECO:0000256" key="1">
    <source>
        <dbReference type="SAM" id="MobiDB-lite"/>
    </source>
</evidence>
<accession>A0A7S2GPR2</accession>
<feature type="compositionally biased region" description="Polar residues" evidence="1">
    <location>
        <begin position="174"/>
        <end position="183"/>
    </location>
</feature>